<evidence type="ECO:0000313" key="2">
    <source>
        <dbReference type="Proteomes" id="UP000324222"/>
    </source>
</evidence>
<reference evidence="1 2" key="1">
    <citation type="submission" date="2019-05" db="EMBL/GenBank/DDBJ databases">
        <title>Another draft genome of Portunus trituberculatus and its Hox gene families provides insights of decapod evolution.</title>
        <authorList>
            <person name="Jeong J.-H."/>
            <person name="Song I."/>
            <person name="Kim S."/>
            <person name="Choi T."/>
            <person name="Kim D."/>
            <person name="Ryu S."/>
            <person name="Kim W."/>
        </authorList>
    </citation>
    <scope>NUCLEOTIDE SEQUENCE [LARGE SCALE GENOMIC DNA]</scope>
    <source>
        <tissue evidence="1">Muscle</tissue>
    </source>
</reference>
<accession>A0A5B7GS68</accession>
<proteinExistence type="predicted"/>
<comment type="caution">
    <text evidence="1">The sequence shown here is derived from an EMBL/GenBank/DDBJ whole genome shotgun (WGS) entry which is preliminary data.</text>
</comment>
<organism evidence="1 2">
    <name type="scientific">Portunus trituberculatus</name>
    <name type="common">Swimming crab</name>
    <name type="synonym">Neptunus trituberculatus</name>
    <dbReference type="NCBI Taxonomy" id="210409"/>
    <lineage>
        <taxon>Eukaryota</taxon>
        <taxon>Metazoa</taxon>
        <taxon>Ecdysozoa</taxon>
        <taxon>Arthropoda</taxon>
        <taxon>Crustacea</taxon>
        <taxon>Multicrustacea</taxon>
        <taxon>Malacostraca</taxon>
        <taxon>Eumalacostraca</taxon>
        <taxon>Eucarida</taxon>
        <taxon>Decapoda</taxon>
        <taxon>Pleocyemata</taxon>
        <taxon>Brachyura</taxon>
        <taxon>Eubrachyura</taxon>
        <taxon>Portunoidea</taxon>
        <taxon>Portunidae</taxon>
        <taxon>Portuninae</taxon>
        <taxon>Portunus</taxon>
    </lineage>
</organism>
<sequence length="90" mass="10335">MAGFHLFPRLCFYSIPINQFGRCSRCLKRRLIGLLSPARREEPRERHLSVLKAPTRIQYSLRVSPAPATPPSRPRLPSRRLRTAVICLPS</sequence>
<gene>
    <name evidence="1" type="ORF">E2C01_056940</name>
</gene>
<dbReference type="AlphaFoldDB" id="A0A5B7GS68"/>
<dbReference type="Proteomes" id="UP000324222">
    <property type="component" value="Unassembled WGS sequence"/>
</dbReference>
<name>A0A5B7GS68_PORTR</name>
<evidence type="ECO:0000313" key="1">
    <source>
        <dbReference type="EMBL" id="MPC62850.1"/>
    </source>
</evidence>
<protein>
    <submittedName>
        <fullName evidence="1">Uncharacterized protein</fullName>
    </submittedName>
</protein>
<dbReference type="EMBL" id="VSRR010020121">
    <property type="protein sequence ID" value="MPC62850.1"/>
    <property type="molecule type" value="Genomic_DNA"/>
</dbReference>
<keyword evidence="2" id="KW-1185">Reference proteome</keyword>